<proteinExistence type="inferred from homology"/>
<keyword evidence="6" id="KW-0227">DNA damage</keyword>
<name>A0A369KLE3_9BACT</name>
<evidence type="ECO:0000256" key="8">
    <source>
        <dbReference type="ARBA" id="ARBA00022842"/>
    </source>
</evidence>
<dbReference type="GO" id="GO:0004520">
    <property type="term" value="F:DNA endonuclease activity"/>
    <property type="evidence" value="ECO:0007669"/>
    <property type="project" value="InterPro"/>
</dbReference>
<evidence type="ECO:0000256" key="10">
    <source>
        <dbReference type="ARBA" id="ARBA00023172"/>
    </source>
</evidence>
<dbReference type="Pfam" id="PF02075">
    <property type="entry name" value="RuvC"/>
    <property type="match status" value="1"/>
</dbReference>
<reference evidence="12 13" key="1">
    <citation type="submission" date="2018-07" db="EMBL/GenBank/DDBJ databases">
        <title>Comparative genomics of the Candidatus Parilichlamydiaceae reveals evidence of convergent evolution and genome reduction in the phylum Chlamydiae.</title>
        <authorList>
            <person name="Taylor-Brown A."/>
            <person name="Polkinghorne A."/>
        </authorList>
    </citation>
    <scope>NUCLEOTIDE SEQUENCE [LARGE SCALE GENOMIC DNA]</scope>
    <source>
        <strain evidence="12 13">Hat2</strain>
    </source>
</reference>
<dbReference type="PRINTS" id="PR00696">
    <property type="entry name" value="RSOLVASERUVC"/>
</dbReference>
<evidence type="ECO:0000256" key="5">
    <source>
        <dbReference type="ARBA" id="ARBA00022759"/>
    </source>
</evidence>
<dbReference type="InterPro" id="IPR012337">
    <property type="entry name" value="RNaseH-like_sf"/>
</dbReference>
<dbReference type="GO" id="GO:0046872">
    <property type="term" value="F:metal ion binding"/>
    <property type="evidence" value="ECO:0007669"/>
    <property type="project" value="UniProtKB-KW"/>
</dbReference>
<sequence length="85" mass="9422">MISLSQLRGVFIFLIQERNIALEEYSATKVKCLFTGKGGSRKQDMIQAVSKCFGLNADRLNDNCADALALAYCSFLSAREPGREK</sequence>
<dbReference type="SUPFAM" id="SSF53098">
    <property type="entry name" value="Ribonuclease H-like"/>
    <property type="match status" value="1"/>
</dbReference>
<keyword evidence="7" id="KW-0378">Hydrolase</keyword>
<organism evidence="12 13">
    <name type="scientific">Candidatus Similichlamydia laticola</name>
    <dbReference type="NCBI Taxonomy" id="2170265"/>
    <lineage>
        <taxon>Bacteria</taxon>
        <taxon>Pseudomonadati</taxon>
        <taxon>Chlamydiota</taxon>
        <taxon>Chlamydiia</taxon>
        <taxon>Parachlamydiales</taxon>
        <taxon>Candidatus Parilichlamydiaceae</taxon>
        <taxon>Candidatus Similichlamydia</taxon>
    </lineage>
</organism>
<keyword evidence="11" id="KW-0234">DNA repair</keyword>
<keyword evidence="3" id="KW-0540">Nuclease</keyword>
<keyword evidence="10" id="KW-0233">DNA recombination</keyword>
<evidence type="ECO:0000256" key="6">
    <source>
        <dbReference type="ARBA" id="ARBA00022763"/>
    </source>
</evidence>
<dbReference type="PANTHER" id="PTHR30194">
    <property type="entry name" value="CROSSOVER JUNCTION ENDODEOXYRIBONUCLEASE RUVC"/>
    <property type="match status" value="1"/>
</dbReference>
<evidence type="ECO:0000256" key="2">
    <source>
        <dbReference type="ARBA" id="ARBA00022490"/>
    </source>
</evidence>
<dbReference type="AlphaFoldDB" id="A0A369KLE3"/>
<dbReference type="GO" id="GO:0006281">
    <property type="term" value="P:DNA repair"/>
    <property type="evidence" value="ECO:0007669"/>
    <property type="project" value="UniProtKB-KW"/>
</dbReference>
<evidence type="ECO:0000256" key="3">
    <source>
        <dbReference type="ARBA" id="ARBA00022722"/>
    </source>
</evidence>
<evidence type="ECO:0000313" key="12">
    <source>
        <dbReference type="EMBL" id="RDB31836.1"/>
    </source>
</evidence>
<dbReference type="InterPro" id="IPR036397">
    <property type="entry name" value="RNaseH_sf"/>
</dbReference>
<keyword evidence="2" id="KW-0963">Cytoplasm</keyword>
<comment type="similarity">
    <text evidence="1">Belongs to the RuvC family.</text>
</comment>
<keyword evidence="4" id="KW-0479">Metal-binding</keyword>
<evidence type="ECO:0000256" key="7">
    <source>
        <dbReference type="ARBA" id="ARBA00022801"/>
    </source>
</evidence>
<dbReference type="EMBL" id="QQBG01000005">
    <property type="protein sequence ID" value="RDB31836.1"/>
    <property type="molecule type" value="Genomic_DNA"/>
</dbReference>
<comment type="caution">
    <text evidence="12">The sequence shown here is derived from an EMBL/GenBank/DDBJ whole genome shotgun (WGS) entry which is preliminary data.</text>
</comment>
<dbReference type="Gene3D" id="3.30.420.10">
    <property type="entry name" value="Ribonuclease H-like superfamily/Ribonuclease H"/>
    <property type="match status" value="1"/>
</dbReference>
<dbReference type="Proteomes" id="UP000253816">
    <property type="component" value="Unassembled WGS sequence"/>
</dbReference>
<dbReference type="GO" id="GO:0016787">
    <property type="term" value="F:hydrolase activity"/>
    <property type="evidence" value="ECO:0007669"/>
    <property type="project" value="UniProtKB-KW"/>
</dbReference>
<evidence type="ECO:0000256" key="11">
    <source>
        <dbReference type="ARBA" id="ARBA00023204"/>
    </source>
</evidence>
<dbReference type="InterPro" id="IPR002176">
    <property type="entry name" value="X-over_junc_endoDNase_RuvC"/>
</dbReference>
<keyword evidence="8" id="KW-0460">Magnesium</keyword>
<evidence type="ECO:0000313" key="13">
    <source>
        <dbReference type="Proteomes" id="UP000253816"/>
    </source>
</evidence>
<dbReference type="GO" id="GO:0006310">
    <property type="term" value="P:DNA recombination"/>
    <property type="evidence" value="ECO:0007669"/>
    <property type="project" value="UniProtKB-KW"/>
</dbReference>
<keyword evidence="5" id="KW-0255">Endonuclease</keyword>
<evidence type="ECO:0000256" key="1">
    <source>
        <dbReference type="ARBA" id="ARBA00009518"/>
    </source>
</evidence>
<dbReference type="GO" id="GO:0003677">
    <property type="term" value="F:DNA binding"/>
    <property type="evidence" value="ECO:0007669"/>
    <property type="project" value="UniProtKB-KW"/>
</dbReference>
<protein>
    <submittedName>
        <fullName evidence="12">Uncharacterized protein</fullName>
    </submittedName>
</protein>
<accession>A0A369KLE3</accession>
<gene>
    <name evidence="12" type="ORF">HAT2_00054</name>
</gene>
<keyword evidence="9" id="KW-0238">DNA-binding</keyword>
<evidence type="ECO:0000256" key="9">
    <source>
        <dbReference type="ARBA" id="ARBA00023125"/>
    </source>
</evidence>
<keyword evidence="13" id="KW-1185">Reference proteome</keyword>
<evidence type="ECO:0000256" key="4">
    <source>
        <dbReference type="ARBA" id="ARBA00022723"/>
    </source>
</evidence>
<dbReference type="PANTHER" id="PTHR30194:SF3">
    <property type="entry name" value="CROSSOVER JUNCTION ENDODEOXYRIBONUCLEASE RUVC"/>
    <property type="match status" value="1"/>
</dbReference>